<proteinExistence type="predicted"/>
<dbReference type="Proteomes" id="UP000250434">
    <property type="component" value="Chromosome"/>
</dbReference>
<evidence type="ECO:0000313" key="2">
    <source>
        <dbReference type="Proteomes" id="UP000250434"/>
    </source>
</evidence>
<dbReference type="RefSeq" id="WP_162788641.1">
    <property type="nucleotide sequence ID" value="NZ_CP015163.1"/>
</dbReference>
<dbReference type="EMBL" id="CP015163">
    <property type="protein sequence ID" value="AXB45976.1"/>
    <property type="molecule type" value="Genomic_DNA"/>
</dbReference>
<dbReference type="Pfam" id="PF13489">
    <property type="entry name" value="Methyltransf_23"/>
    <property type="match status" value="1"/>
</dbReference>
<keyword evidence="2" id="KW-1185">Reference proteome</keyword>
<evidence type="ECO:0000313" key="1">
    <source>
        <dbReference type="EMBL" id="AXB45976.1"/>
    </source>
</evidence>
<organism evidence="1 2">
    <name type="scientific">Amycolatopsis albispora</name>
    <dbReference type="NCBI Taxonomy" id="1804986"/>
    <lineage>
        <taxon>Bacteria</taxon>
        <taxon>Bacillati</taxon>
        <taxon>Actinomycetota</taxon>
        <taxon>Actinomycetes</taxon>
        <taxon>Pseudonocardiales</taxon>
        <taxon>Pseudonocardiaceae</taxon>
        <taxon>Amycolatopsis</taxon>
    </lineage>
</organism>
<gene>
    <name evidence="1" type="ORF">A4R43_28750</name>
</gene>
<evidence type="ECO:0008006" key="3">
    <source>
        <dbReference type="Google" id="ProtNLM"/>
    </source>
</evidence>
<dbReference type="InterPro" id="IPR029063">
    <property type="entry name" value="SAM-dependent_MTases_sf"/>
</dbReference>
<dbReference type="KEGG" id="aab:A4R43_28750"/>
<dbReference type="PANTHER" id="PTHR43861">
    <property type="entry name" value="TRANS-ACONITATE 2-METHYLTRANSFERASE-RELATED"/>
    <property type="match status" value="1"/>
</dbReference>
<protein>
    <recommendedName>
        <fullName evidence="3">Methyltransferase type 11 domain-containing protein</fullName>
    </recommendedName>
</protein>
<sequence length="506" mass="54500">MGSRLTTALAGAIVARAGDRSALSDELHFAAKDPAERWHLDRGRANLVRALDLPARAKVLHLGAGSGSLTRYLAETVSEVDAVEPDPELAKITEDRVAGLTGVRVLGEVPRGHYDVVVAAGMLETLLDPGERTAFLRAARERLAPGGTLCLAVENQFGVRNLAGAPDRHTGRRWDAVEGHPFGGPTRLLARRPLEKLVREAGFGALRVLGCFPDFRYTRVVFDRELLDAHPRLAIELPRLPSPDEGFDAPRPVDEAKVWAQLVEAGQAEDAANAFLVLATVSGDSPLWPDGRLAKYFNTDRAARWCTGAEVTRHEVRRAPLLGPSGDGPVSVQAWTDPIHDGPTMIGVLAERPWLAEELLLAWRGLVHQHAAALGPALWDLLPHNLVVTGDGVPRPIDLEWRFAEADPDTVVARGLLLTAERLAGLAWRGAGPSSTVRDLAAWLGVLLGMTPDYVDEAVDREARFQAIGVHGGTATPDTESTIRAAWHDRLAEAVAVPDELPGVDG</sequence>
<dbReference type="SUPFAM" id="SSF53335">
    <property type="entry name" value="S-adenosyl-L-methionine-dependent methyltransferases"/>
    <property type="match status" value="1"/>
</dbReference>
<dbReference type="AlphaFoldDB" id="A0A344LD52"/>
<dbReference type="CDD" id="cd02440">
    <property type="entry name" value="AdoMet_MTases"/>
    <property type="match status" value="1"/>
</dbReference>
<dbReference type="Gene3D" id="3.40.50.150">
    <property type="entry name" value="Vaccinia Virus protein VP39"/>
    <property type="match status" value="1"/>
</dbReference>
<accession>A0A344LD52</accession>
<reference evidence="1 2" key="1">
    <citation type="submission" date="2016-04" db="EMBL/GenBank/DDBJ databases">
        <title>Complete genome sequence and analysis of deep-sea sediment isolate, Amycolatopsis sp. WP1.</title>
        <authorList>
            <person name="Wang H."/>
            <person name="Chen S."/>
            <person name="Wu Q."/>
        </authorList>
    </citation>
    <scope>NUCLEOTIDE SEQUENCE [LARGE SCALE GENOMIC DNA]</scope>
    <source>
        <strain evidence="1 2">WP1</strain>
    </source>
</reference>
<name>A0A344LD52_9PSEU</name>